<proteinExistence type="predicted"/>
<reference evidence="1 2" key="1">
    <citation type="submission" date="2023-12" db="EMBL/GenBank/DDBJ databases">
        <title>A high-quality genome assembly for Dillenia turbinata (Dilleniales).</title>
        <authorList>
            <person name="Chanderbali A."/>
        </authorList>
    </citation>
    <scope>NUCLEOTIDE SEQUENCE [LARGE SCALE GENOMIC DNA]</scope>
    <source>
        <strain evidence="1">LSX21</strain>
        <tissue evidence="1">Leaf</tissue>
    </source>
</reference>
<evidence type="ECO:0000313" key="2">
    <source>
        <dbReference type="Proteomes" id="UP001370490"/>
    </source>
</evidence>
<name>A0AAN8UDT3_9MAGN</name>
<dbReference type="AlphaFoldDB" id="A0AAN8UDT3"/>
<organism evidence="1 2">
    <name type="scientific">Dillenia turbinata</name>
    <dbReference type="NCBI Taxonomy" id="194707"/>
    <lineage>
        <taxon>Eukaryota</taxon>
        <taxon>Viridiplantae</taxon>
        <taxon>Streptophyta</taxon>
        <taxon>Embryophyta</taxon>
        <taxon>Tracheophyta</taxon>
        <taxon>Spermatophyta</taxon>
        <taxon>Magnoliopsida</taxon>
        <taxon>eudicotyledons</taxon>
        <taxon>Gunneridae</taxon>
        <taxon>Pentapetalae</taxon>
        <taxon>Dilleniales</taxon>
        <taxon>Dilleniaceae</taxon>
        <taxon>Dillenia</taxon>
    </lineage>
</organism>
<dbReference type="Proteomes" id="UP001370490">
    <property type="component" value="Unassembled WGS sequence"/>
</dbReference>
<gene>
    <name evidence="1" type="ORF">RJ641_020951</name>
</gene>
<evidence type="ECO:0000313" key="1">
    <source>
        <dbReference type="EMBL" id="KAK6913630.1"/>
    </source>
</evidence>
<keyword evidence="2" id="KW-1185">Reference proteome</keyword>
<protein>
    <submittedName>
        <fullName evidence="1">Uncharacterized protein</fullName>
    </submittedName>
</protein>
<accession>A0AAN8UDT3</accession>
<sequence length="219" mass="25331">MGLKLPEMDLNGADLLTVNLRQQSSAGIGGRIAFASREGILGPAMYTLFASAIPFGEQLERETHTEMGFPLRLSYTLNYWRPTLASSWSCRTNCSYVYFHVQLCERWAEFGAEAFPSVGWIVWVLFHFLFTRIAGELFGVHIAMLFMQQAVKWHNFLFTLTLNIIFDWVSRGLVDEYCIPEKEKSKFNRVSTFMEVRKWGVCFGFVIWPSIRRIRKSKS</sequence>
<dbReference type="EMBL" id="JBAMMX010000026">
    <property type="protein sequence ID" value="KAK6913630.1"/>
    <property type="molecule type" value="Genomic_DNA"/>
</dbReference>
<comment type="caution">
    <text evidence="1">The sequence shown here is derived from an EMBL/GenBank/DDBJ whole genome shotgun (WGS) entry which is preliminary data.</text>
</comment>